<name>A0A364LEX5_TALAM</name>
<dbReference type="EMBL" id="MIKG01000045">
    <property type="protein sequence ID" value="RAO74368.1"/>
    <property type="molecule type" value="Genomic_DNA"/>
</dbReference>
<dbReference type="RefSeq" id="XP_040738882.1">
    <property type="nucleotide sequence ID" value="XM_040873004.1"/>
</dbReference>
<protein>
    <recommendedName>
        <fullName evidence="6">FAD-binding domain-containing protein</fullName>
    </recommendedName>
</protein>
<evidence type="ECO:0000256" key="5">
    <source>
        <dbReference type="ARBA" id="ARBA00023033"/>
    </source>
</evidence>
<keyword evidence="3" id="KW-0274">FAD</keyword>
<gene>
    <name evidence="7" type="ORF">BHQ10_010380</name>
</gene>
<dbReference type="GO" id="GO:0004497">
    <property type="term" value="F:monooxygenase activity"/>
    <property type="evidence" value="ECO:0007669"/>
    <property type="project" value="UniProtKB-KW"/>
</dbReference>
<keyword evidence="8" id="KW-1185">Reference proteome</keyword>
<keyword evidence="2" id="KW-0285">Flavoprotein</keyword>
<evidence type="ECO:0000256" key="2">
    <source>
        <dbReference type="ARBA" id="ARBA00022630"/>
    </source>
</evidence>
<keyword evidence="4" id="KW-0560">Oxidoreductase</keyword>
<dbReference type="GO" id="GO:0071949">
    <property type="term" value="F:FAD binding"/>
    <property type="evidence" value="ECO:0007669"/>
    <property type="project" value="InterPro"/>
</dbReference>
<dbReference type="InterPro" id="IPR050493">
    <property type="entry name" value="FAD-dep_Monooxygenase_BioMet"/>
</dbReference>
<comment type="caution">
    <text evidence="7">The sequence shown here is derived from an EMBL/GenBank/DDBJ whole genome shotgun (WGS) entry which is preliminary data.</text>
</comment>
<dbReference type="InterPro" id="IPR036188">
    <property type="entry name" value="FAD/NAD-bd_sf"/>
</dbReference>
<dbReference type="AlphaFoldDB" id="A0A364LEX5"/>
<comment type="similarity">
    <text evidence="1">Belongs to the paxM FAD-dependent monooxygenase family.</text>
</comment>
<proteinExistence type="inferred from homology"/>
<feature type="domain" description="FAD-binding" evidence="6">
    <location>
        <begin position="173"/>
        <end position="232"/>
    </location>
</feature>
<dbReference type="Gene3D" id="3.50.50.60">
    <property type="entry name" value="FAD/NAD(P)-binding domain"/>
    <property type="match status" value="2"/>
</dbReference>
<evidence type="ECO:0000256" key="1">
    <source>
        <dbReference type="ARBA" id="ARBA00007992"/>
    </source>
</evidence>
<accession>A0A364LEX5</accession>
<dbReference type="Proteomes" id="UP000249363">
    <property type="component" value="Unassembled WGS sequence"/>
</dbReference>
<dbReference type="SUPFAM" id="SSF51905">
    <property type="entry name" value="FAD/NAD(P)-binding domain"/>
    <property type="match status" value="1"/>
</dbReference>
<evidence type="ECO:0000313" key="7">
    <source>
        <dbReference type="EMBL" id="RAO74368.1"/>
    </source>
</evidence>
<evidence type="ECO:0000256" key="4">
    <source>
        <dbReference type="ARBA" id="ARBA00023002"/>
    </source>
</evidence>
<evidence type="ECO:0000313" key="8">
    <source>
        <dbReference type="Proteomes" id="UP000249363"/>
    </source>
</evidence>
<dbReference type="PANTHER" id="PTHR13789:SF311">
    <property type="entry name" value="HYDROXYLASE, PUTATIVE (AFU_ORTHOLOGUE AFUA_5G10180)-RELATED"/>
    <property type="match status" value="1"/>
</dbReference>
<dbReference type="OrthoDB" id="1878542at2759"/>
<keyword evidence="5" id="KW-0503">Monooxygenase</keyword>
<sequence length="340" mass="38451">MDHFELMPKIIETGAVEVPTWRLMRYSDGKQIVARPGASWLKRHFGQTWYVVHRADYQKVLLAEAKRLGAIIHLNAEVTSVDVLTTSVLLASQKRIYADIIIGADGLHSVTRSELLGSRSRPIETGDLAYRTIIPKACPDDLPSQTLKTPGDLKEMLGLFHGWDPRLGKLLEHVEDVTKWKILHMPELDTWHKGSVTLLGDACHPTLPYQAQGAAMAVEDGATLGTLLGEFCRFRQFQRPEKNVTIAIPDVLELYELTRKKTTTLNVQGAIENRLLYHMEDGSECDERNKKLAAIDWDSKDLTGFEWSWGNVSYLEKLMGCDPIEDAKAQFRRRVLSSRM</sequence>
<reference evidence="7 8" key="1">
    <citation type="journal article" date="2017" name="Biotechnol. Biofuels">
        <title>Differential beta-glucosidase expression as a function of carbon source availability in Talaromyces amestolkiae: a genomic and proteomic approach.</title>
        <authorList>
            <person name="de Eugenio L.I."/>
            <person name="Mendez-Liter J.A."/>
            <person name="Nieto-Dominguez M."/>
            <person name="Alonso L."/>
            <person name="Gil-Munoz J."/>
            <person name="Barriuso J."/>
            <person name="Prieto A."/>
            <person name="Martinez M.J."/>
        </authorList>
    </citation>
    <scope>NUCLEOTIDE SEQUENCE [LARGE SCALE GENOMIC DNA]</scope>
    <source>
        <strain evidence="7 8">CIB</strain>
    </source>
</reference>
<evidence type="ECO:0000256" key="3">
    <source>
        <dbReference type="ARBA" id="ARBA00022827"/>
    </source>
</evidence>
<dbReference type="GeneID" id="63799594"/>
<dbReference type="InterPro" id="IPR002938">
    <property type="entry name" value="FAD-bd"/>
</dbReference>
<organism evidence="7 8">
    <name type="scientific">Talaromyces amestolkiae</name>
    <dbReference type="NCBI Taxonomy" id="1196081"/>
    <lineage>
        <taxon>Eukaryota</taxon>
        <taxon>Fungi</taxon>
        <taxon>Dikarya</taxon>
        <taxon>Ascomycota</taxon>
        <taxon>Pezizomycotina</taxon>
        <taxon>Eurotiomycetes</taxon>
        <taxon>Eurotiomycetidae</taxon>
        <taxon>Eurotiales</taxon>
        <taxon>Trichocomaceae</taxon>
        <taxon>Talaromyces</taxon>
        <taxon>Talaromyces sect. Talaromyces</taxon>
    </lineage>
</organism>
<dbReference type="STRING" id="1196081.A0A364LEX5"/>
<dbReference type="PANTHER" id="PTHR13789">
    <property type="entry name" value="MONOOXYGENASE"/>
    <property type="match status" value="1"/>
</dbReference>
<dbReference type="Pfam" id="PF01494">
    <property type="entry name" value="FAD_binding_3"/>
    <property type="match status" value="1"/>
</dbReference>
<evidence type="ECO:0000259" key="6">
    <source>
        <dbReference type="Pfam" id="PF01494"/>
    </source>
</evidence>